<accession>A0A8H6SWV9</accession>
<feature type="domain" description="DUF6697" evidence="2">
    <location>
        <begin position="141"/>
        <end position="312"/>
    </location>
</feature>
<feature type="compositionally biased region" description="Basic residues" evidence="1">
    <location>
        <begin position="320"/>
        <end position="335"/>
    </location>
</feature>
<feature type="compositionally biased region" description="Basic and acidic residues" evidence="1">
    <location>
        <begin position="356"/>
        <end position="368"/>
    </location>
</feature>
<feature type="region of interest" description="Disordered" evidence="1">
    <location>
        <begin position="320"/>
        <end position="383"/>
    </location>
</feature>
<feature type="region of interest" description="Disordered" evidence="1">
    <location>
        <begin position="33"/>
        <end position="83"/>
    </location>
</feature>
<reference evidence="3" key="1">
    <citation type="submission" date="2020-05" db="EMBL/GenBank/DDBJ databases">
        <title>Mycena genomes resolve the evolution of fungal bioluminescence.</title>
        <authorList>
            <person name="Tsai I.J."/>
        </authorList>
    </citation>
    <scope>NUCLEOTIDE SEQUENCE</scope>
    <source>
        <strain evidence="3">171206Taipei</strain>
    </source>
</reference>
<gene>
    <name evidence="3" type="ORF">MIND_00452900</name>
</gene>
<name>A0A8H6SWV9_9AGAR</name>
<feature type="compositionally biased region" description="Basic residues" evidence="1">
    <location>
        <begin position="374"/>
        <end position="383"/>
    </location>
</feature>
<evidence type="ECO:0000256" key="1">
    <source>
        <dbReference type="SAM" id="MobiDB-lite"/>
    </source>
</evidence>
<evidence type="ECO:0000313" key="4">
    <source>
        <dbReference type="Proteomes" id="UP000636479"/>
    </source>
</evidence>
<feature type="compositionally biased region" description="Polar residues" evidence="1">
    <location>
        <begin position="67"/>
        <end position="80"/>
    </location>
</feature>
<keyword evidence="4" id="KW-1185">Reference proteome</keyword>
<evidence type="ECO:0000259" key="2">
    <source>
        <dbReference type="Pfam" id="PF20411"/>
    </source>
</evidence>
<dbReference type="OrthoDB" id="3035962at2759"/>
<sequence length="383" mass="42685">MSSDRLKKEPDERALTAKTALSKNLLDGHVQLAEDDKSIIAPAPDTGSRPPSPTPTQLETSHEVDQTADTNSMGRTSPQVQVKKEEEFQLPLLMEEEGKPSYFSYVSLIKSENKGFSIWSVDAFNLGPTVDVPARYIAKGWTRKAISKAFGGNTQIVHHHFGSNATRTPFLTPNRTWHPPLPTPGMHGIAFLDIRDCPNRPEPINIFSGEGRNDWRLLGTYEYSRYGEIAPQQAAQIPGEVLDEWIQGFITKDWGKRSIASANEYIVDDDLKVVPTEASVKAALLDGRIVLPFTILKCVGYPMDWIRRLEEAEAALTKTLKRPAPKSKRNASKRVKKEEGAVKIESEGESDSGSDTSDHHSEPEEESRQTTLRRSLRKLKSKA</sequence>
<feature type="compositionally biased region" description="Basic and acidic residues" evidence="1">
    <location>
        <begin position="336"/>
        <end position="346"/>
    </location>
</feature>
<protein>
    <recommendedName>
        <fullName evidence="2">DUF6697 domain-containing protein</fullName>
    </recommendedName>
</protein>
<proteinExistence type="predicted"/>
<comment type="caution">
    <text evidence="3">The sequence shown here is derived from an EMBL/GenBank/DDBJ whole genome shotgun (WGS) entry which is preliminary data.</text>
</comment>
<dbReference type="Proteomes" id="UP000636479">
    <property type="component" value="Unassembled WGS sequence"/>
</dbReference>
<dbReference type="Pfam" id="PF20411">
    <property type="entry name" value="DUF6697"/>
    <property type="match status" value="1"/>
</dbReference>
<dbReference type="InterPro" id="IPR046520">
    <property type="entry name" value="DUF6697"/>
</dbReference>
<organism evidence="3 4">
    <name type="scientific">Mycena indigotica</name>
    <dbReference type="NCBI Taxonomy" id="2126181"/>
    <lineage>
        <taxon>Eukaryota</taxon>
        <taxon>Fungi</taxon>
        <taxon>Dikarya</taxon>
        <taxon>Basidiomycota</taxon>
        <taxon>Agaricomycotina</taxon>
        <taxon>Agaricomycetes</taxon>
        <taxon>Agaricomycetidae</taxon>
        <taxon>Agaricales</taxon>
        <taxon>Marasmiineae</taxon>
        <taxon>Mycenaceae</taxon>
        <taxon>Mycena</taxon>
    </lineage>
</organism>
<dbReference type="GeneID" id="59343858"/>
<dbReference type="RefSeq" id="XP_037221634.1">
    <property type="nucleotide sequence ID" value="XM_037361342.1"/>
</dbReference>
<dbReference type="EMBL" id="JACAZF010000004">
    <property type="protein sequence ID" value="KAF7306615.1"/>
    <property type="molecule type" value="Genomic_DNA"/>
</dbReference>
<evidence type="ECO:0000313" key="3">
    <source>
        <dbReference type="EMBL" id="KAF7306615.1"/>
    </source>
</evidence>
<dbReference type="AlphaFoldDB" id="A0A8H6SWV9"/>